<protein>
    <submittedName>
        <fullName evidence="9">MFS transporter</fullName>
    </submittedName>
</protein>
<feature type="transmembrane region" description="Helical" evidence="7">
    <location>
        <begin position="60"/>
        <end position="78"/>
    </location>
</feature>
<dbReference type="OrthoDB" id="8524807at2"/>
<evidence type="ECO:0000256" key="6">
    <source>
        <dbReference type="ARBA" id="ARBA00023136"/>
    </source>
</evidence>
<accession>A0A2R4XJ50</accession>
<dbReference type="PANTHER" id="PTHR23517">
    <property type="entry name" value="RESISTANCE PROTEIN MDTM, PUTATIVE-RELATED-RELATED"/>
    <property type="match status" value="1"/>
</dbReference>
<evidence type="ECO:0000313" key="9">
    <source>
        <dbReference type="EMBL" id="AWB33815.1"/>
    </source>
</evidence>
<evidence type="ECO:0000256" key="7">
    <source>
        <dbReference type="SAM" id="Phobius"/>
    </source>
</evidence>
<evidence type="ECO:0000259" key="8">
    <source>
        <dbReference type="PROSITE" id="PS50850"/>
    </source>
</evidence>
<dbReference type="RefSeq" id="WP_108621244.1">
    <property type="nucleotide sequence ID" value="NZ_CP028901.1"/>
</dbReference>
<feature type="domain" description="Major facilitator superfamily (MFS) profile" evidence="8">
    <location>
        <begin position="23"/>
        <end position="403"/>
    </location>
</feature>
<evidence type="ECO:0000256" key="2">
    <source>
        <dbReference type="ARBA" id="ARBA00022448"/>
    </source>
</evidence>
<keyword evidence="2" id="KW-0813">Transport</keyword>
<keyword evidence="3" id="KW-1003">Cell membrane</keyword>
<feature type="transmembrane region" description="Helical" evidence="7">
    <location>
        <begin position="218"/>
        <end position="240"/>
    </location>
</feature>
<feature type="transmembrane region" description="Helical" evidence="7">
    <location>
        <begin position="114"/>
        <end position="137"/>
    </location>
</feature>
<feature type="transmembrane region" description="Helical" evidence="7">
    <location>
        <begin position="260"/>
        <end position="280"/>
    </location>
</feature>
<dbReference type="KEGG" id="boz:DBV39_08965"/>
<dbReference type="Gene3D" id="1.20.1250.20">
    <property type="entry name" value="MFS general substrate transporter like domains"/>
    <property type="match status" value="1"/>
</dbReference>
<keyword evidence="6 7" id="KW-0472">Membrane</keyword>
<dbReference type="InterPro" id="IPR011701">
    <property type="entry name" value="MFS"/>
</dbReference>
<evidence type="ECO:0000313" key="10">
    <source>
        <dbReference type="Proteomes" id="UP000244571"/>
    </source>
</evidence>
<feature type="transmembrane region" description="Helical" evidence="7">
    <location>
        <begin position="32"/>
        <end position="54"/>
    </location>
</feature>
<feature type="transmembrane region" description="Helical" evidence="7">
    <location>
        <begin position="149"/>
        <end position="172"/>
    </location>
</feature>
<evidence type="ECO:0000256" key="4">
    <source>
        <dbReference type="ARBA" id="ARBA00022692"/>
    </source>
</evidence>
<dbReference type="GO" id="GO:0005886">
    <property type="term" value="C:plasma membrane"/>
    <property type="evidence" value="ECO:0007669"/>
    <property type="project" value="UniProtKB-SubCell"/>
</dbReference>
<reference evidence="9 10" key="1">
    <citation type="submission" date="2018-04" db="EMBL/GenBank/DDBJ databases">
        <title>Bordetella sp. HZ20 isolated from seawater.</title>
        <authorList>
            <person name="Sun C."/>
        </authorList>
    </citation>
    <scope>NUCLEOTIDE SEQUENCE [LARGE SCALE GENOMIC DNA]</scope>
    <source>
        <strain evidence="9 10">HZ20</strain>
    </source>
</reference>
<keyword evidence="5 7" id="KW-1133">Transmembrane helix</keyword>
<dbReference type="InterPro" id="IPR050171">
    <property type="entry name" value="MFS_Transporters"/>
</dbReference>
<organism evidence="9 10">
    <name type="scientific">Orrella marina</name>
    <dbReference type="NCBI Taxonomy" id="2163011"/>
    <lineage>
        <taxon>Bacteria</taxon>
        <taxon>Pseudomonadati</taxon>
        <taxon>Pseudomonadota</taxon>
        <taxon>Betaproteobacteria</taxon>
        <taxon>Burkholderiales</taxon>
        <taxon>Alcaligenaceae</taxon>
        <taxon>Orrella</taxon>
    </lineage>
</organism>
<feature type="transmembrane region" description="Helical" evidence="7">
    <location>
        <begin position="178"/>
        <end position="197"/>
    </location>
</feature>
<feature type="transmembrane region" description="Helical" evidence="7">
    <location>
        <begin position="315"/>
        <end position="338"/>
    </location>
</feature>
<feature type="transmembrane region" description="Helical" evidence="7">
    <location>
        <begin position="292"/>
        <end position="309"/>
    </location>
</feature>
<feature type="transmembrane region" description="Helical" evidence="7">
    <location>
        <begin position="90"/>
        <end position="108"/>
    </location>
</feature>
<dbReference type="SUPFAM" id="SSF103473">
    <property type="entry name" value="MFS general substrate transporter"/>
    <property type="match status" value="1"/>
</dbReference>
<comment type="subcellular location">
    <subcellularLocation>
        <location evidence="1">Cell membrane</location>
        <topology evidence="1">Multi-pass membrane protein</topology>
    </subcellularLocation>
</comment>
<dbReference type="Proteomes" id="UP000244571">
    <property type="component" value="Chromosome"/>
</dbReference>
<feature type="transmembrane region" description="Helical" evidence="7">
    <location>
        <begin position="380"/>
        <end position="399"/>
    </location>
</feature>
<dbReference type="Pfam" id="PF07690">
    <property type="entry name" value="MFS_1"/>
    <property type="match status" value="2"/>
</dbReference>
<evidence type="ECO:0000256" key="3">
    <source>
        <dbReference type="ARBA" id="ARBA00022475"/>
    </source>
</evidence>
<proteinExistence type="predicted"/>
<sequence length="417" mass="45148">MAKADSATVDMNNDLSTDWSLKVRLLLNAGHAIDHMFLLIFAAAVGVIAVDFGVHRWEDLMPYGVGAFILFGLGALPAGRLGDLWGRRQMMLVFFFGMSGATLLTAVAQSPWQIAFALTLVGAFASIYHPVGIPMLVQRSPRPGMAIGINGLAGNMGVAVAALFTGFMVKWFGWRAAFAVPAIISFICGVLFLLACPKETEPPSKRVSKAKVQLPRKMLARALLVMTMAAVSGNLLYNFTTNGNGQLMVERFQGVIEDPAMLGTLLAIVYAVAAFAQVIVGRLLDRFEVKPLFLTVVLVQIPLLLLVSVSQGWTMYAALLAVMIFVFGAIPFIDVMIVRYVDDRIRSRVAGMRFTVSLGLSALAVWILGPFVKSTGFDTLFMFMALISICTVATVALLPGERKIQKMNMDQGQVDAA</sequence>
<dbReference type="InterPro" id="IPR036259">
    <property type="entry name" value="MFS_trans_sf"/>
</dbReference>
<dbReference type="InterPro" id="IPR020846">
    <property type="entry name" value="MFS_dom"/>
</dbReference>
<evidence type="ECO:0000256" key="1">
    <source>
        <dbReference type="ARBA" id="ARBA00004651"/>
    </source>
</evidence>
<dbReference type="PROSITE" id="PS50850">
    <property type="entry name" value="MFS"/>
    <property type="match status" value="1"/>
</dbReference>
<evidence type="ECO:0000256" key="5">
    <source>
        <dbReference type="ARBA" id="ARBA00022989"/>
    </source>
</evidence>
<feature type="transmembrane region" description="Helical" evidence="7">
    <location>
        <begin position="350"/>
        <end position="368"/>
    </location>
</feature>
<dbReference type="PANTHER" id="PTHR23517:SF2">
    <property type="entry name" value="MULTIDRUG RESISTANCE PROTEIN MDTH"/>
    <property type="match status" value="1"/>
</dbReference>
<dbReference type="AlphaFoldDB" id="A0A2R4XJ50"/>
<name>A0A2R4XJ50_9BURK</name>
<gene>
    <name evidence="9" type="ORF">DBV39_08965</name>
</gene>
<keyword evidence="4 7" id="KW-0812">Transmembrane</keyword>
<keyword evidence="10" id="KW-1185">Reference proteome</keyword>
<dbReference type="EMBL" id="CP028901">
    <property type="protein sequence ID" value="AWB33815.1"/>
    <property type="molecule type" value="Genomic_DNA"/>
</dbReference>
<dbReference type="GO" id="GO:0022857">
    <property type="term" value="F:transmembrane transporter activity"/>
    <property type="evidence" value="ECO:0007669"/>
    <property type="project" value="InterPro"/>
</dbReference>